<organism evidence="10 11">
    <name type="scientific">Aureobasidium namibiae CBS 147.97</name>
    <dbReference type="NCBI Taxonomy" id="1043004"/>
    <lineage>
        <taxon>Eukaryota</taxon>
        <taxon>Fungi</taxon>
        <taxon>Dikarya</taxon>
        <taxon>Ascomycota</taxon>
        <taxon>Pezizomycotina</taxon>
        <taxon>Dothideomycetes</taxon>
        <taxon>Dothideomycetidae</taxon>
        <taxon>Dothideales</taxon>
        <taxon>Saccotheciaceae</taxon>
        <taxon>Aureobasidium</taxon>
    </lineage>
</organism>
<dbReference type="PANTHER" id="PTHR24185:SF1">
    <property type="entry name" value="CALCIUM-INDEPENDENT PHOSPHOLIPASE A2-GAMMA"/>
    <property type="match status" value="1"/>
</dbReference>
<dbReference type="PROSITE" id="PS51635">
    <property type="entry name" value="PNPLA"/>
    <property type="match status" value="1"/>
</dbReference>
<evidence type="ECO:0000256" key="2">
    <source>
        <dbReference type="ARBA" id="ARBA00022771"/>
    </source>
</evidence>
<feature type="short sequence motif" description="DGA/G" evidence="7">
    <location>
        <begin position="372"/>
        <end position="374"/>
    </location>
</feature>
<dbReference type="STRING" id="1043004.A0A074WH79"/>
<dbReference type="InterPro" id="IPR002641">
    <property type="entry name" value="PNPLA_dom"/>
</dbReference>
<evidence type="ECO:0000256" key="8">
    <source>
        <dbReference type="SAM" id="MobiDB-lite"/>
    </source>
</evidence>
<feature type="short sequence motif" description="GXGXXG" evidence="7">
    <location>
        <begin position="188"/>
        <end position="193"/>
    </location>
</feature>
<keyword evidence="2" id="KW-0863">Zinc-finger</keyword>
<gene>
    <name evidence="10" type="ORF">M436DRAFT_48506</name>
</gene>
<dbReference type="EMBL" id="KL584711">
    <property type="protein sequence ID" value="KEQ72455.1"/>
    <property type="molecule type" value="Genomic_DNA"/>
</dbReference>
<dbReference type="PANTHER" id="PTHR24185">
    <property type="entry name" value="CALCIUM-INDEPENDENT PHOSPHOLIPASE A2-GAMMA"/>
    <property type="match status" value="1"/>
</dbReference>
<keyword evidence="1" id="KW-0479">Metal-binding</keyword>
<evidence type="ECO:0000256" key="5">
    <source>
        <dbReference type="ARBA" id="ARBA00022963"/>
    </source>
</evidence>
<feature type="region of interest" description="Disordered" evidence="8">
    <location>
        <begin position="414"/>
        <end position="433"/>
    </location>
</feature>
<dbReference type="OrthoDB" id="194358at2759"/>
<dbReference type="GO" id="GO:0047499">
    <property type="term" value="F:calcium-independent phospholipase A2 activity"/>
    <property type="evidence" value="ECO:0007669"/>
    <property type="project" value="TreeGrafter"/>
</dbReference>
<feature type="domain" description="PNPLA" evidence="9">
    <location>
        <begin position="184"/>
        <end position="385"/>
    </location>
</feature>
<sequence length="590" mass="66605">MLKTFCDDHLMCSFADRSNRSCTGTRLSHGMEHRTSDGKTIGSGQYTTSITANSYLPQWIVFLKRKLDMYEEEYLEAVGEEPKISTRILASDLHIDQLNYCFKKLGTARPFISHASCFGCLVNIPLHPLPCGHVLCDACVRDCGTRGHGRLKLKYCPLHVDMDNDFEPPWEVTSKPDHVGVRILSLDGGGMRGIMELEVLRAIEKALGGSIRIQSFFDLIVGTSTGGINALALGAKQWSVRYCIEMFEKFCDRAFTEREFGGLALHGSKYKTTPLHDVLRKTLGRNPLFGANDTLNAFETKVAVTTTSADGNEAMILANYNRSRSPGDRQTFVRPEDPADELEVWEAAAATSAAPIYFKPYTHAKTRMSYIDGGLYHNNPVHVANRERKLLWPEIADKHPDMLLSIGTGQNTFETREKLARRSSSPKDGDKSKGIRRTLEALYQRFDNILDAEHTWAEFEADINNRNTEFPSPYIRFNLDLKKKLPPFDAKDKFREFQADVKQRLKDSDVVEMTRDIACSLVASSFYFELTETTQQQRGRCYTCVGYVCCKFEEGSSNLKALGDFLQKHQAHRSSDLATSHLWYAAYTSH</sequence>
<evidence type="ECO:0000256" key="3">
    <source>
        <dbReference type="ARBA" id="ARBA00022801"/>
    </source>
</evidence>
<dbReference type="Proteomes" id="UP000027730">
    <property type="component" value="Unassembled WGS sequence"/>
</dbReference>
<dbReference type="PROSITE" id="PS00518">
    <property type="entry name" value="ZF_RING_1"/>
    <property type="match status" value="1"/>
</dbReference>
<dbReference type="InterPro" id="IPR017907">
    <property type="entry name" value="Znf_RING_CS"/>
</dbReference>
<dbReference type="SUPFAM" id="SSF52151">
    <property type="entry name" value="FabD/lysophospholipase-like"/>
    <property type="match status" value="1"/>
</dbReference>
<feature type="active site" description="Nucleophile" evidence="7">
    <location>
        <position position="224"/>
    </location>
</feature>
<dbReference type="HOGENOM" id="CLU_448312_0_0_1"/>
<proteinExistence type="predicted"/>
<keyword evidence="4" id="KW-0862">Zinc</keyword>
<dbReference type="CDD" id="cd07199">
    <property type="entry name" value="Pat17_PNPLA8_PNPLA9_like"/>
    <property type="match status" value="1"/>
</dbReference>
<feature type="short sequence motif" description="GXSXG" evidence="7">
    <location>
        <begin position="222"/>
        <end position="226"/>
    </location>
</feature>
<dbReference type="GO" id="GO:0016042">
    <property type="term" value="P:lipid catabolic process"/>
    <property type="evidence" value="ECO:0007669"/>
    <property type="project" value="UniProtKB-UniRule"/>
</dbReference>
<evidence type="ECO:0000313" key="10">
    <source>
        <dbReference type="EMBL" id="KEQ72455.1"/>
    </source>
</evidence>
<dbReference type="GO" id="GO:0016020">
    <property type="term" value="C:membrane"/>
    <property type="evidence" value="ECO:0007669"/>
    <property type="project" value="TreeGrafter"/>
</dbReference>
<evidence type="ECO:0000259" key="9">
    <source>
        <dbReference type="PROSITE" id="PS51635"/>
    </source>
</evidence>
<evidence type="ECO:0000256" key="4">
    <source>
        <dbReference type="ARBA" id="ARBA00022833"/>
    </source>
</evidence>
<dbReference type="GO" id="GO:0019369">
    <property type="term" value="P:arachidonate metabolic process"/>
    <property type="evidence" value="ECO:0007669"/>
    <property type="project" value="TreeGrafter"/>
</dbReference>
<dbReference type="InterPro" id="IPR016035">
    <property type="entry name" value="Acyl_Trfase/lysoPLipase"/>
</dbReference>
<evidence type="ECO:0000256" key="6">
    <source>
        <dbReference type="ARBA" id="ARBA00023098"/>
    </source>
</evidence>
<dbReference type="AlphaFoldDB" id="A0A074WH79"/>
<reference evidence="10 11" key="1">
    <citation type="journal article" date="2014" name="BMC Genomics">
        <title>Genome sequencing of four Aureobasidium pullulans varieties: biotechnological potential, stress tolerance, and description of new species.</title>
        <authorList>
            <person name="Gostin Ar C."/>
            <person name="Ohm R.A."/>
            <person name="Kogej T."/>
            <person name="Sonjak S."/>
            <person name="Turk M."/>
            <person name="Zajc J."/>
            <person name="Zalar P."/>
            <person name="Grube M."/>
            <person name="Sun H."/>
            <person name="Han J."/>
            <person name="Sharma A."/>
            <person name="Chiniquy J."/>
            <person name="Ngan C.Y."/>
            <person name="Lipzen A."/>
            <person name="Barry K."/>
            <person name="Grigoriev I.V."/>
            <person name="Gunde-Cimerman N."/>
        </authorList>
    </citation>
    <scope>NUCLEOTIDE SEQUENCE [LARGE SCALE GENOMIC DNA]</scope>
    <source>
        <strain evidence="10 11">CBS 147.97</strain>
    </source>
</reference>
<dbReference type="GO" id="GO:0046486">
    <property type="term" value="P:glycerolipid metabolic process"/>
    <property type="evidence" value="ECO:0007669"/>
    <property type="project" value="UniProtKB-ARBA"/>
</dbReference>
<protein>
    <submittedName>
        <fullName evidence="10">FabD/lysophospholipase-like protein</fullName>
    </submittedName>
</protein>
<dbReference type="GO" id="GO:0008270">
    <property type="term" value="F:zinc ion binding"/>
    <property type="evidence" value="ECO:0007669"/>
    <property type="project" value="UniProtKB-KW"/>
</dbReference>
<keyword evidence="3 7" id="KW-0378">Hydrolase</keyword>
<feature type="active site" description="Proton acceptor" evidence="7">
    <location>
        <position position="372"/>
    </location>
</feature>
<evidence type="ECO:0000256" key="1">
    <source>
        <dbReference type="ARBA" id="ARBA00022723"/>
    </source>
</evidence>
<accession>A0A074WH79</accession>
<dbReference type="RefSeq" id="XP_013426590.1">
    <property type="nucleotide sequence ID" value="XM_013571136.1"/>
</dbReference>
<keyword evidence="5 7" id="KW-0442">Lipid degradation</keyword>
<evidence type="ECO:0000313" key="11">
    <source>
        <dbReference type="Proteomes" id="UP000027730"/>
    </source>
</evidence>
<dbReference type="GeneID" id="25410879"/>
<keyword evidence="11" id="KW-1185">Reference proteome</keyword>
<evidence type="ECO:0000256" key="7">
    <source>
        <dbReference type="PROSITE-ProRule" id="PRU01161"/>
    </source>
</evidence>
<name>A0A074WH79_9PEZI</name>
<dbReference type="Gene3D" id="3.40.1090.10">
    <property type="entry name" value="Cytosolic phospholipase A2 catalytic domain"/>
    <property type="match status" value="1"/>
</dbReference>
<dbReference type="Pfam" id="PF01734">
    <property type="entry name" value="Patatin"/>
    <property type="match status" value="1"/>
</dbReference>
<keyword evidence="6 7" id="KW-0443">Lipid metabolism</keyword>